<dbReference type="PANTHER" id="PTHR11071:SF561">
    <property type="entry name" value="PEPTIDYL-PROLYL CIS-TRANS ISOMERASE D-RELATED"/>
    <property type="match status" value="1"/>
</dbReference>
<gene>
    <name evidence="2" type="ORF">Vbra_8874</name>
</gene>
<dbReference type="Proteomes" id="UP000041254">
    <property type="component" value="Unassembled WGS sequence"/>
</dbReference>
<dbReference type="PRINTS" id="PR00153">
    <property type="entry name" value="CSAPPISMRASE"/>
</dbReference>
<evidence type="ECO:0000313" key="2">
    <source>
        <dbReference type="EMBL" id="CEM08015.1"/>
    </source>
</evidence>
<evidence type="ECO:0000313" key="3">
    <source>
        <dbReference type="Proteomes" id="UP000041254"/>
    </source>
</evidence>
<dbReference type="OrthoDB" id="434397at2759"/>
<dbReference type="AlphaFoldDB" id="A0A0G4F7C4"/>
<dbReference type="Gene3D" id="2.40.100.10">
    <property type="entry name" value="Cyclophilin-like"/>
    <property type="match status" value="1"/>
</dbReference>
<proteinExistence type="predicted"/>
<dbReference type="InterPro" id="IPR029000">
    <property type="entry name" value="Cyclophilin-like_dom_sf"/>
</dbReference>
<evidence type="ECO:0000259" key="1">
    <source>
        <dbReference type="PROSITE" id="PS50072"/>
    </source>
</evidence>
<accession>A0A0G4F7C4</accession>
<dbReference type="Pfam" id="PF00160">
    <property type="entry name" value="Pro_isomerase"/>
    <property type="match status" value="1"/>
</dbReference>
<organism evidence="2 3">
    <name type="scientific">Vitrella brassicaformis (strain CCMP3155)</name>
    <dbReference type="NCBI Taxonomy" id="1169540"/>
    <lineage>
        <taxon>Eukaryota</taxon>
        <taxon>Sar</taxon>
        <taxon>Alveolata</taxon>
        <taxon>Colpodellida</taxon>
        <taxon>Vitrellaceae</taxon>
        <taxon>Vitrella</taxon>
    </lineage>
</organism>
<dbReference type="STRING" id="1169540.A0A0G4F7C4"/>
<dbReference type="EMBL" id="CDMY01000382">
    <property type="protein sequence ID" value="CEM08015.1"/>
    <property type="molecule type" value="Genomic_DNA"/>
</dbReference>
<name>A0A0G4F7C4_VITBC</name>
<dbReference type="OMA" id="LPCANER"/>
<sequence length="313" mass="34870">MELSPQELSTGESARTQYTIHVVGKIGSADFQRIKTAAEHLSSTVERIDGCVTGLFESQFEHEVKRITKKHGDAFYPAKPQIPLVYCETRKPLRTLYFPSPPRFFSWAEKRFGYVDRTNDALYHKRATQALDRAMRDTKHIFCSFTFQIGDEPGENVVFELFTDVLPRMCDNFLKLVEGQGVKGGYKGCLVHRVLPDGWIQSGDIVDGSGANSVSASGDNLPEESYAIDHSQPGILGMCNRGPHSNTIGSQFYITLRDLSFLDGKTVAIGRVVSGMRTVRRIAKLPCANERPTTAVVITECSVMPLKIKEDDE</sequence>
<reference evidence="2 3" key="1">
    <citation type="submission" date="2014-11" db="EMBL/GenBank/DDBJ databases">
        <authorList>
            <person name="Zhu J."/>
            <person name="Qi W."/>
            <person name="Song R."/>
        </authorList>
    </citation>
    <scope>NUCLEOTIDE SEQUENCE [LARGE SCALE GENOMIC DNA]</scope>
</reference>
<dbReference type="InParanoid" id="A0A0G4F7C4"/>
<protein>
    <recommendedName>
        <fullName evidence="1">PPIase cyclophilin-type domain-containing protein</fullName>
    </recommendedName>
</protein>
<dbReference type="GO" id="GO:0005737">
    <property type="term" value="C:cytoplasm"/>
    <property type="evidence" value="ECO:0007669"/>
    <property type="project" value="TreeGrafter"/>
</dbReference>
<dbReference type="GO" id="GO:0003755">
    <property type="term" value="F:peptidyl-prolyl cis-trans isomerase activity"/>
    <property type="evidence" value="ECO:0007669"/>
    <property type="project" value="InterPro"/>
</dbReference>
<dbReference type="SUPFAM" id="SSF50891">
    <property type="entry name" value="Cyclophilin-like"/>
    <property type="match status" value="1"/>
</dbReference>
<dbReference type="PROSITE" id="PS50072">
    <property type="entry name" value="CSA_PPIASE_2"/>
    <property type="match status" value="1"/>
</dbReference>
<feature type="domain" description="PPIase cyclophilin-type" evidence="1">
    <location>
        <begin position="144"/>
        <end position="303"/>
    </location>
</feature>
<keyword evidence="3" id="KW-1185">Reference proteome</keyword>
<dbReference type="PhylomeDB" id="A0A0G4F7C4"/>
<dbReference type="InterPro" id="IPR002130">
    <property type="entry name" value="Cyclophilin-type_PPIase_dom"/>
</dbReference>
<dbReference type="PANTHER" id="PTHR11071">
    <property type="entry name" value="PEPTIDYL-PROLYL CIS-TRANS ISOMERASE"/>
    <property type="match status" value="1"/>
</dbReference>
<dbReference type="VEuPathDB" id="CryptoDB:Vbra_8874"/>